<comment type="caution">
    <text evidence="1">The sequence shown here is derived from an EMBL/GenBank/DDBJ whole genome shotgun (WGS) entry which is preliminary data.</text>
</comment>
<gene>
    <name evidence="1" type="ORF">ACCI51_10120</name>
</gene>
<evidence type="ECO:0000313" key="2">
    <source>
        <dbReference type="Proteomes" id="UP001569414"/>
    </source>
</evidence>
<accession>A0ABV4NMX9</accession>
<sequence>MRGGVVKLFLVCIFLFVSPVIVLAQDLVKCNKATVNVGIYDDLLLGEMYGFLFLPGSSLKKKAFNDFVENMLSRISDEYSKEVCYVKGESDPLMTVSFIDRPLAVWDSESFRRRIAAANKEGYERRLAELGGAQFIDPPSEVMPDEDYLCKVTSPWVHVGSFYDKSGDKRLHVIINRSERQYIFDQYTLAAGRDVGLDRLIIKWHEYRSFLNYFANGWHRFSIKEKEVYFSKMIPLDLIWLFSTSPNAGAHDSSFPDLGQVLEHSLKVYPNLTVSLINICLKGDEFIDLKVDNILDASGYINVGSFKVDRGL</sequence>
<name>A0ABV4NMX9_9GAMM</name>
<organism evidence="1 2">
    <name type="scientific">Microbulbifer echini</name>
    <dbReference type="NCBI Taxonomy" id="1529067"/>
    <lineage>
        <taxon>Bacteria</taxon>
        <taxon>Pseudomonadati</taxon>
        <taxon>Pseudomonadota</taxon>
        <taxon>Gammaproteobacteria</taxon>
        <taxon>Cellvibrionales</taxon>
        <taxon>Microbulbiferaceae</taxon>
        <taxon>Microbulbifer</taxon>
    </lineage>
</organism>
<dbReference type="EMBL" id="JBGMEL010000008">
    <property type="protein sequence ID" value="MFA0790899.1"/>
    <property type="molecule type" value="Genomic_DNA"/>
</dbReference>
<reference evidence="1 2" key="1">
    <citation type="submission" date="2024-08" db="EMBL/GenBank/DDBJ databases">
        <authorList>
            <person name="Ishaq N."/>
        </authorList>
    </citation>
    <scope>NUCLEOTIDE SEQUENCE [LARGE SCALE GENOMIC DNA]</scope>
    <source>
        <strain evidence="1 2">JCM 30400</strain>
    </source>
</reference>
<keyword evidence="2" id="KW-1185">Reference proteome</keyword>
<evidence type="ECO:0000313" key="1">
    <source>
        <dbReference type="EMBL" id="MFA0790899.1"/>
    </source>
</evidence>
<proteinExistence type="predicted"/>
<dbReference type="Proteomes" id="UP001569414">
    <property type="component" value="Unassembled WGS sequence"/>
</dbReference>
<protein>
    <submittedName>
        <fullName evidence="1">Uncharacterized protein</fullName>
    </submittedName>
</protein>